<dbReference type="SUPFAM" id="SSF51735">
    <property type="entry name" value="NAD(P)-binding Rossmann-fold domains"/>
    <property type="match status" value="1"/>
</dbReference>
<dbReference type="AlphaFoldDB" id="A7NNI9"/>
<dbReference type="InterPro" id="IPR003148">
    <property type="entry name" value="RCK_N"/>
</dbReference>
<dbReference type="Pfam" id="PF02254">
    <property type="entry name" value="TrkA_N"/>
    <property type="match status" value="1"/>
</dbReference>
<keyword evidence="3" id="KW-0633">Potassium transport</keyword>
<keyword evidence="5" id="KW-0520">NAD</keyword>
<dbReference type="InterPro" id="IPR006037">
    <property type="entry name" value="RCK_C"/>
</dbReference>
<dbReference type="InterPro" id="IPR006036">
    <property type="entry name" value="K_uptake_TrkA"/>
</dbReference>
<proteinExistence type="predicted"/>
<accession>A7NNI9</accession>
<dbReference type="RefSeq" id="WP_012121549.1">
    <property type="nucleotide sequence ID" value="NC_009767.1"/>
</dbReference>
<evidence type="ECO:0000313" key="9">
    <source>
        <dbReference type="EMBL" id="ABU59125.1"/>
    </source>
</evidence>
<dbReference type="OrthoDB" id="9775180at2"/>
<dbReference type="Proteomes" id="UP000000263">
    <property type="component" value="Chromosome"/>
</dbReference>
<dbReference type="InterPro" id="IPR036721">
    <property type="entry name" value="RCK_C_sf"/>
</dbReference>
<sequence length="220" mass="23792">MNVLIVGGGKIGRNLAMFLNVEGRHSITLVEKQEQVAHALMRILPDIRVIEGDGCDPSVLREAGAEFADAVAAVTGDDEDNLVIAVLCKREFRVGRVAARINNPKNAWLFTRRMGVDLPIDTAQTIGRGLEADINLGAIVQLTRLREGRISLIEFTVSPESSAVGKTVAALRLPPDCLLTAILRGDDVILPSGETVIQAGDQVIALAYRDREASLSERFQ</sequence>
<protein>
    <recommendedName>
        <fullName evidence="1">Trk system potassium uptake protein TrkA</fullName>
    </recommendedName>
</protein>
<dbReference type="InterPro" id="IPR050721">
    <property type="entry name" value="Trk_Ktr_HKT_K-transport"/>
</dbReference>
<evidence type="ECO:0000259" key="7">
    <source>
        <dbReference type="PROSITE" id="PS51201"/>
    </source>
</evidence>
<dbReference type="Gene3D" id="3.40.50.720">
    <property type="entry name" value="NAD(P)-binding Rossmann-like Domain"/>
    <property type="match status" value="1"/>
</dbReference>
<keyword evidence="4" id="KW-0630">Potassium</keyword>
<dbReference type="STRING" id="383372.Rcas_3071"/>
<dbReference type="Pfam" id="PF02080">
    <property type="entry name" value="TrkA_C"/>
    <property type="match status" value="1"/>
</dbReference>
<dbReference type="PROSITE" id="PS51202">
    <property type="entry name" value="RCK_C"/>
    <property type="match status" value="1"/>
</dbReference>
<evidence type="ECO:0000256" key="6">
    <source>
        <dbReference type="ARBA" id="ARBA00023065"/>
    </source>
</evidence>
<keyword evidence="6" id="KW-0406">Ion transport</keyword>
<dbReference type="GO" id="GO:0015079">
    <property type="term" value="F:potassium ion transmembrane transporter activity"/>
    <property type="evidence" value="ECO:0007669"/>
    <property type="project" value="InterPro"/>
</dbReference>
<evidence type="ECO:0000313" key="10">
    <source>
        <dbReference type="Proteomes" id="UP000000263"/>
    </source>
</evidence>
<evidence type="ECO:0000256" key="3">
    <source>
        <dbReference type="ARBA" id="ARBA00022538"/>
    </source>
</evidence>
<dbReference type="GO" id="GO:0005886">
    <property type="term" value="C:plasma membrane"/>
    <property type="evidence" value="ECO:0007669"/>
    <property type="project" value="InterPro"/>
</dbReference>
<name>A7NNI9_ROSCS</name>
<evidence type="ECO:0000256" key="4">
    <source>
        <dbReference type="ARBA" id="ARBA00022958"/>
    </source>
</evidence>
<evidence type="ECO:0000259" key="8">
    <source>
        <dbReference type="PROSITE" id="PS51202"/>
    </source>
</evidence>
<keyword evidence="10" id="KW-1185">Reference proteome</keyword>
<dbReference type="Gene3D" id="3.30.70.1450">
    <property type="entry name" value="Regulator of K+ conductance, C-terminal domain"/>
    <property type="match status" value="1"/>
</dbReference>
<feature type="domain" description="RCK C-terminal" evidence="8">
    <location>
        <begin position="140"/>
        <end position="220"/>
    </location>
</feature>
<dbReference type="EMBL" id="CP000804">
    <property type="protein sequence ID" value="ABU59125.1"/>
    <property type="molecule type" value="Genomic_DNA"/>
</dbReference>
<evidence type="ECO:0000256" key="1">
    <source>
        <dbReference type="ARBA" id="ARBA00017378"/>
    </source>
</evidence>
<gene>
    <name evidence="9" type="ordered locus">Rcas_3071</name>
</gene>
<evidence type="ECO:0000256" key="5">
    <source>
        <dbReference type="ARBA" id="ARBA00023027"/>
    </source>
</evidence>
<reference evidence="9 10" key="1">
    <citation type="submission" date="2007-08" db="EMBL/GenBank/DDBJ databases">
        <title>Complete sequence of Roseiflexus castenholzii DSM 13941.</title>
        <authorList>
            <consortium name="US DOE Joint Genome Institute"/>
            <person name="Copeland A."/>
            <person name="Lucas S."/>
            <person name="Lapidus A."/>
            <person name="Barry K."/>
            <person name="Glavina del Rio T."/>
            <person name="Dalin E."/>
            <person name="Tice H."/>
            <person name="Pitluck S."/>
            <person name="Thompson L.S."/>
            <person name="Brettin T."/>
            <person name="Bruce D."/>
            <person name="Detter J.C."/>
            <person name="Han C."/>
            <person name="Tapia R."/>
            <person name="Schmutz J."/>
            <person name="Larimer F."/>
            <person name="Land M."/>
            <person name="Hauser L."/>
            <person name="Kyrpides N."/>
            <person name="Mikhailova N."/>
            <person name="Bryant D.A."/>
            <person name="Hanada S."/>
            <person name="Tsukatani Y."/>
            <person name="Richardson P."/>
        </authorList>
    </citation>
    <scope>NUCLEOTIDE SEQUENCE [LARGE SCALE GENOMIC DNA]</scope>
    <source>
        <strain evidence="10">DSM 13941 / HLO8</strain>
    </source>
</reference>
<keyword evidence="2" id="KW-0813">Transport</keyword>
<dbReference type="PANTHER" id="PTHR43833">
    <property type="entry name" value="POTASSIUM CHANNEL PROTEIN 2-RELATED-RELATED"/>
    <property type="match status" value="1"/>
</dbReference>
<organism evidence="9 10">
    <name type="scientific">Roseiflexus castenholzii (strain DSM 13941 / HLO8)</name>
    <dbReference type="NCBI Taxonomy" id="383372"/>
    <lineage>
        <taxon>Bacteria</taxon>
        <taxon>Bacillati</taxon>
        <taxon>Chloroflexota</taxon>
        <taxon>Chloroflexia</taxon>
        <taxon>Chloroflexales</taxon>
        <taxon>Roseiflexineae</taxon>
        <taxon>Roseiflexaceae</taxon>
        <taxon>Roseiflexus</taxon>
    </lineage>
</organism>
<dbReference type="PROSITE" id="PS51201">
    <property type="entry name" value="RCK_N"/>
    <property type="match status" value="1"/>
</dbReference>
<evidence type="ECO:0000256" key="2">
    <source>
        <dbReference type="ARBA" id="ARBA00022448"/>
    </source>
</evidence>
<dbReference type="PRINTS" id="PR00335">
    <property type="entry name" value="KUPTAKETRKA"/>
</dbReference>
<dbReference type="InterPro" id="IPR036291">
    <property type="entry name" value="NAD(P)-bd_dom_sf"/>
</dbReference>
<dbReference type="SUPFAM" id="SSF116726">
    <property type="entry name" value="TrkA C-terminal domain-like"/>
    <property type="match status" value="1"/>
</dbReference>
<dbReference type="HOGENOM" id="CLU_046525_2_0_0"/>
<dbReference type="KEGG" id="rca:Rcas_3071"/>
<dbReference type="PANTHER" id="PTHR43833:SF5">
    <property type="entry name" value="TRK SYSTEM POTASSIUM UPTAKE PROTEIN TRKA"/>
    <property type="match status" value="1"/>
</dbReference>
<feature type="domain" description="RCK N-terminal" evidence="7">
    <location>
        <begin position="1"/>
        <end position="120"/>
    </location>
</feature>
<dbReference type="eggNOG" id="COG0569">
    <property type="taxonomic scope" value="Bacteria"/>
</dbReference>